<evidence type="ECO:0000256" key="1">
    <source>
        <dbReference type="SAM" id="Phobius"/>
    </source>
</evidence>
<accession>A0A7N0UPH4</accession>
<dbReference type="PANTHER" id="PTHR33287">
    <property type="entry name" value="OS03G0453550 PROTEIN"/>
    <property type="match status" value="1"/>
</dbReference>
<dbReference type="OMA" id="PAIQNHP"/>
<dbReference type="Gramene" id="Kaladp0076s0359.1.v1.1">
    <property type="protein sequence ID" value="Kaladp0076s0359.1.v1.1.CDS.1"/>
    <property type="gene ID" value="Kaladp0076s0359.v1.1"/>
</dbReference>
<organism evidence="2 3">
    <name type="scientific">Kalanchoe fedtschenkoi</name>
    <name type="common">Lavender scallops</name>
    <name type="synonym">South American air plant</name>
    <dbReference type="NCBI Taxonomy" id="63787"/>
    <lineage>
        <taxon>Eukaryota</taxon>
        <taxon>Viridiplantae</taxon>
        <taxon>Streptophyta</taxon>
        <taxon>Embryophyta</taxon>
        <taxon>Tracheophyta</taxon>
        <taxon>Spermatophyta</taxon>
        <taxon>Magnoliopsida</taxon>
        <taxon>eudicotyledons</taxon>
        <taxon>Gunneridae</taxon>
        <taxon>Pentapetalae</taxon>
        <taxon>Saxifragales</taxon>
        <taxon>Crassulaceae</taxon>
        <taxon>Kalanchoe</taxon>
    </lineage>
</organism>
<keyword evidence="1" id="KW-0812">Transmembrane</keyword>
<protein>
    <submittedName>
        <fullName evidence="2">Uncharacterized protein</fullName>
    </submittedName>
</protein>
<evidence type="ECO:0000313" key="3">
    <source>
        <dbReference type="Proteomes" id="UP000594263"/>
    </source>
</evidence>
<reference evidence="2" key="1">
    <citation type="submission" date="2021-01" db="UniProtKB">
        <authorList>
            <consortium name="EnsemblPlants"/>
        </authorList>
    </citation>
    <scope>IDENTIFICATION</scope>
</reference>
<evidence type="ECO:0000313" key="2">
    <source>
        <dbReference type="EnsemblPlants" id="Kaladp0076s0359.1.v1.1.CDS.1"/>
    </source>
</evidence>
<dbReference type="PANTHER" id="PTHR33287:SF3">
    <property type="entry name" value="OS03G0453550 PROTEIN"/>
    <property type="match status" value="1"/>
</dbReference>
<dbReference type="EnsemblPlants" id="Kaladp0076s0359.1.v1.1">
    <property type="protein sequence ID" value="Kaladp0076s0359.1.v1.1.CDS.1"/>
    <property type="gene ID" value="Kaladp0076s0359.v1.1"/>
</dbReference>
<keyword evidence="3" id="KW-1185">Reference proteome</keyword>
<dbReference type="Proteomes" id="UP000594263">
    <property type="component" value="Unplaced"/>
</dbReference>
<keyword evidence="1" id="KW-1133">Transmembrane helix</keyword>
<proteinExistence type="predicted"/>
<name>A0A7N0UPH4_KALFE</name>
<sequence>MEKLDYNQFVEIPINEYQIKPQVPAIQNHPLVEISESHGHLLLLKLFQRQERIYASRISLKETKRDSIKQEISQLCNFYFFFHMLCFPLLFASMLSNPKACSN</sequence>
<feature type="transmembrane region" description="Helical" evidence="1">
    <location>
        <begin position="75"/>
        <end position="95"/>
    </location>
</feature>
<keyword evidence="1" id="KW-0472">Membrane</keyword>
<dbReference type="AlphaFoldDB" id="A0A7N0UPH4"/>